<proteinExistence type="predicted"/>
<reference evidence="3" key="1">
    <citation type="submission" date="2017-10" db="EMBL/GenBank/DDBJ databases">
        <authorList>
            <person name="Kravchenko I.K."/>
            <person name="Grouzdev D.S."/>
        </authorList>
    </citation>
    <scope>NUCLEOTIDE SEQUENCE [LARGE SCALE GENOMIC DNA]</scope>
    <source>
        <strain evidence="3">B2</strain>
    </source>
</reference>
<feature type="compositionally biased region" description="Low complexity" evidence="1">
    <location>
        <begin position="358"/>
        <end position="378"/>
    </location>
</feature>
<evidence type="ECO:0008006" key="4">
    <source>
        <dbReference type="Google" id="ProtNLM"/>
    </source>
</evidence>
<gene>
    <name evidence="2" type="ORF">CRT60_13095</name>
</gene>
<evidence type="ECO:0000256" key="1">
    <source>
        <dbReference type="SAM" id="MobiDB-lite"/>
    </source>
</evidence>
<comment type="caution">
    <text evidence="2">The sequence shown here is derived from an EMBL/GenBank/DDBJ whole genome shotgun (WGS) entry which is preliminary data.</text>
</comment>
<dbReference type="SUPFAM" id="SSF81901">
    <property type="entry name" value="HCP-like"/>
    <property type="match status" value="1"/>
</dbReference>
<feature type="region of interest" description="Disordered" evidence="1">
    <location>
        <begin position="242"/>
        <end position="400"/>
    </location>
</feature>
<protein>
    <recommendedName>
        <fullName evidence="4">Sel1 repeat family protein</fullName>
    </recommendedName>
</protein>
<evidence type="ECO:0000313" key="2">
    <source>
        <dbReference type="EMBL" id="PGH57372.1"/>
    </source>
</evidence>
<dbReference type="Proteomes" id="UP000225379">
    <property type="component" value="Unassembled WGS sequence"/>
</dbReference>
<keyword evidence="3" id="KW-1185">Reference proteome</keyword>
<accession>A0A2B8BJ17</accession>
<feature type="compositionally biased region" description="Low complexity" evidence="1">
    <location>
        <begin position="242"/>
        <end position="255"/>
    </location>
</feature>
<sequence length="500" mass="51201">MRETQPRFLRRFLSHAGFLHRRRKGDAGQSLLPGSGSVRPCFAVLTVLALPVQLDGVTGRFGGCCLLVAGEASGEDGGADSTLDSWLVVREKPHANNARQVDTVATHTTVLPKSGEATTDWRLMPFVAAQTSGGAPGQPIPLSIVVTSPYGQPNPQYEAVTYVLIDNLPDGASLSRGKRSSDGAWKVPQEELSDLTLSVPAETAARLTLHITAVTDHGGGVVARQAVTLAVPVSDSVAAADSAANSAADPPAQGGASQGGPAQGVEAAAKPDMAEPAVSGSSSPPVPPEPQAQEPQQSEPAVAETPAGATSDPASAPVPEQKAASAAPPPAPPADPPPAEVPAAVQTVAAPPPPPEPQIAAKAAPPPATVALAAVPAAAAPPPEPPRAEKREEVVHKPAKLPSSIPEAALMKRGDDLFAQGDLAGARLYYEMVAETGNAKAALALGRTHDPLVHERLHVRGLPPDPEQAAAWYRRAAAAGSGDAEQQLKKLTDWLAGKSR</sequence>
<feature type="compositionally biased region" description="Low complexity" evidence="1">
    <location>
        <begin position="274"/>
        <end position="283"/>
    </location>
</feature>
<organism evidence="2 3">
    <name type="scientific">Azospirillum palustre</name>
    <dbReference type="NCBI Taxonomy" id="2044885"/>
    <lineage>
        <taxon>Bacteria</taxon>
        <taxon>Pseudomonadati</taxon>
        <taxon>Pseudomonadota</taxon>
        <taxon>Alphaproteobacteria</taxon>
        <taxon>Rhodospirillales</taxon>
        <taxon>Azospirillaceae</taxon>
        <taxon>Azospirillum</taxon>
    </lineage>
</organism>
<dbReference type="Gene3D" id="1.25.40.10">
    <property type="entry name" value="Tetratricopeptide repeat domain"/>
    <property type="match status" value="1"/>
</dbReference>
<dbReference type="InterPro" id="IPR011990">
    <property type="entry name" value="TPR-like_helical_dom_sf"/>
</dbReference>
<name>A0A2B8BJ17_9PROT</name>
<feature type="compositionally biased region" description="Pro residues" evidence="1">
    <location>
        <begin position="327"/>
        <end position="340"/>
    </location>
</feature>
<feature type="compositionally biased region" description="Basic and acidic residues" evidence="1">
    <location>
        <begin position="386"/>
        <end position="396"/>
    </location>
</feature>
<dbReference type="AlphaFoldDB" id="A0A2B8BJ17"/>
<dbReference type="EMBL" id="PDKW01000040">
    <property type="protein sequence ID" value="PGH57372.1"/>
    <property type="molecule type" value="Genomic_DNA"/>
</dbReference>
<feature type="compositionally biased region" description="Low complexity" evidence="1">
    <location>
        <begin position="291"/>
        <end position="304"/>
    </location>
</feature>
<evidence type="ECO:0000313" key="3">
    <source>
        <dbReference type="Proteomes" id="UP000225379"/>
    </source>
</evidence>